<keyword evidence="6 15" id="KW-0808">Transferase</keyword>
<comment type="similarity">
    <text evidence="2">Belongs to the protein prenyltransferase subunit alpha family.</text>
</comment>
<dbReference type="PANTHER" id="PTHR11129">
    <property type="entry name" value="PROTEIN FARNESYLTRANSFERASE ALPHA SUBUNIT/RAB GERANYLGERANYL TRANSFERASE ALPHA SUBUNIT"/>
    <property type="match status" value="1"/>
</dbReference>
<reference evidence="15 16" key="1">
    <citation type="journal article" date="2004" name="Science">
        <title>The genome of the diatom Thalassiosira pseudonana: ecology, evolution, and metabolism.</title>
        <authorList>
            <person name="Armbrust E.V."/>
            <person name="Berges J.A."/>
            <person name="Bowler C."/>
            <person name="Green B.R."/>
            <person name="Martinez D."/>
            <person name="Putnam N.H."/>
            <person name="Zhou S."/>
            <person name="Allen A.E."/>
            <person name="Apt K.E."/>
            <person name="Bechner M."/>
            <person name="Brzezinski M.A."/>
            <person name="Chaal B.K."/>
            <person name="Chiovitti A."/>
            <person name="Davis A.K."/>
            <person name="Demarest M.S."/>
            <person name="Detter J.C."/>
            <person name="Glavina T."/>
            <person name="Goodstein D."/>
            <person name="Hadi M.Z."/>
            <person name="Hellsten U."/>
            <person name="Hildebrand M."/>
            <person name="Jenkins B.D."/>
            <person name="Jurka J."/>
            <person name="Kapitonov V.V."/>
            <person name="Kroger N."/>
            <person name="Lau W.W."/>
            <person name="Lane T.W."/>
            <person name="Larimer F.W."/>
            <person name="Lippmeier J.C."/>
            <person name="Lucas S."/>
            <person name="Medina M."/>
            <person name="Montsant A."/>
            <person name="Obornik M."/>
            <person name="Parker M.S."/>
            <person name="Palenik B."/>
            <person name="Pazour G.J."/>
            <person name="Richardson P.M."/>
            <person name="Rynearson T.A."/>
            <person name="Saito M.A."/>
            <person name="Schwartz D.C."/>
            <person name="Thamatrakoln K."/>
            <person name="Valentin K."/>
            <person name="Vardi A."/>
            <person name="Wilkerson F.P."/>
            <person name="Rokhsar D.S."/>
        </authorList>
    </citation>
    <scope>NUCLEOTIDE SEQUENCE [LARGE SCALE GENOMIC DNA]</scope>
    <source>
        <strain evidence="15 16">CCMP1335</strain>
    </source>
</reference>
<keyword evidence="8" id="KW-0460">Magnesium</keyword>
<reference evidence="15 16" key="2">
    <citation type="journal article" date="2008" name="Nature">
        <title>The Phaeodactylum genome reveals the evolutionary history of diatom genomes.</title>
        <authorList>
            <person name="Bowler C."/>
            <person name="Allen A.E."/>
            <person name="Badger J.H."/>
            <person name="Grimwood J."/>
            <person name="Jabbari K."/>
            <person name="Kuo A."/>
            <person name="Maheswari U."/>
            <person name="Martens C."/>
            <person name="Maumus F."/>
            <person name="Otillar R.P."/>
            <person name="Rayko E."/>
            <person name="Salamov A."/>
            <person name="Vandepoele K."/>
            <person name="Beszteri B."/>
            <person name="Gruber A."/>
            <person name="Heijde M."/>
            <person name="Katinka M."/>
            <person name="Mock T."/>
            <person name="Valentin K."/>
            <person name="Verret F."/>
            <person name="Berges J.A."/>
            <person name="Brownlee C."/>
            <person name="Cadoret J.P."/>
            <person name="Chiovitti A."/>
            <person name="Choi C.J."/>
            <person name="Coesel S."/>
            <person name="De Martino A."/>
            <person name="Detter J.C."/>
            <person name="Durkin C."/>
            <person name="Falciatore A."/>
            <person name="Fournet J."/>
            <person name="Haruta M."/>
            <person name="Huysman M.J."/>
            <person name="Jenkins B.D."/>
            <person name="Jiroutova K."/>
            <person name="Jorgensen R.E."/>
            <person name="Joubert Y."/>
            <person name="Kaplan A."/>
            <person name="Kroger N."/>
            <person name="Kroth P.G."/>
            <person name="La Roche J."/>
            <person name="Lindquist E."/>
            <person name="Lommer M."/>
            <person name="Martin-Jezequel V."/>
            <person name="Lopez P.J."/>
            <person name="Lucas S."/>
            <person name="Mangogna M."/>
            <person name="McGinnis K."/>
            <person name="Medlin L.K."/>
            <person name="Montsant A."/>
            <person name="Oudot-Le Secq M.P."/>
            <person name="Napoli C."/>
            <person name="Obornik M."/>
            <person name="Parker M.S."/>
            <person name="Petit J.L."/>
            <person name="Porcel B.M."/>
            <person name="Poulsen N."/>
            <person name="Robison M."/>
            <person name="Rychlewski L."/>
            <person name="Rynearson T.A."/>
            <person name="Schmutz J."/>
            <person name="Shapiro H."/>
            <person name="Siaut M."/>
            <person name="Stanley M."/>
            <person name="Sussman M.R."/>
            <person name="Taylor A.R."/>
            <person name="Vardi A."/>
            <person name="von Dassow P."/>
            <person name="Vyverman W."/>
            <person name="Willis A."/>
            <person name="Wyrwicz L.S."/>
            <person name="Rokhsar D.S."/>
            <person name="Weissenbach J."/>
            <person name="Armbrust E.V."/>
            <person name="Green B.R."/>
            <person name="Van de Peer Y."/>
            <person name="Grigoriev I.V."/>
        </authorList>
    </citation>
    <scope>NUCLEOTIDE SEQUENCE [LARGE SCALE GENOMIC DNA]</scope>
    <source>
        <strain evidence="15 16">CCMP1335</strain>
    </source>
</reference>
<dbReference type="InParanoid" id="B8BWL1"/>
<evidence type="ECO:0000256" key="2">
    <source>
        <dbReference type="ARBA" id="ARBA00006734"/>
    </source>
</evidence>
<evidence type="ECO:0000256" key="3">
    <source>
        <dbReference type="ARBA" id="ARBA00012700"/>
    </source>
</evidence>
<dbReference type="PaxDb" id="35128-Thaps268577"/>
<dbReference type="Pfam" id="PF01239">
    <property type="entry name" value="PPTA"/>
    <property type="match status" value="4"/>
</dbReference>
<dbReference type="STRING" id="35128.B8BWL1"/>
<evidence type="ECO:0000256" key="1">
    <source>
        <dbReference type="ARBA" id="ARBA00001946"/>
    </source>
</evidence>
<evidence type="ECO:0000313" key="15">
    <source>
        <dbReference type="EMBL" id="EED94535.1"/>
    </source>
</evidence>
<dbReference type="Proteomes" id="UP000001449">
    <property type="component" value="Chromosome 3"/>
</dbReference>
<keyword evidence="16" id="KW-1185">Reference proteome</keyword>
<evidence type="ECO:0000256" key="14">
    <source>
        <dbReference type="SAM" id="MobiDB-lite"/>
    </source>
</evidence>
<dbReference type="EMBL" id="CM000640">
    <property type="protein sequence ID" value="EED94535.1"/>
    <property type="molecule type" value="Genomic_DNA"/>
</dbReference>
<dbReference type="PROSITE" id="PS51147">
    <property type="entry name" value="PFTA"/>
    <property type="match status" value="4"/>
</dbReference>
<dbReference type="OMA" id="WAIRTFN"/>
<dbReference type="GO" id="GO:0005953">
    <property type="term" value="C:CAAX-protein geranylgeranyltransferase complex"/>
    <property type="evidence" value="ECO:0000318"/>
    <property type="project" value="GO_Central"/>
</dbReference>
<dbReference type="GO" id="GO:0007323">
    <property type="term" value="P:peptide pheromone maturation"/>
    <property type="evidence" value="ECO:0000318"/>
    <property type="project" value="GO_Central"/>
</dbReference>
<feature type="non-terminal residue" evidence="15">
    <location>
        <position position="1"/>
    </location>
</feature>
<evidence type="ECO:0000256" key="4">
    <source>
        <dbReference type="ARBA" id="ARBA00012702"/>
    </source>
</evidence>
<feature type="region of interest" description="Disordered" evidence="14">
    <location>
        <begin position="1"/>
        <end position="21"/>
    </location>
</feature>
<dbReference type="GO" id="GO:0004662">
    <property type="term" value="F:CAAX-protein geranylgeranyltransferase activity"/>
    <property type="evidence" value="ECO:0007669"/>
    <property type="project" value="UniProtKB-EC"/>
</dbReference>
<evidence type="ECO:0000313" key="16">
    <source>
        <dbReference type="Proteomes" id="UP000001449"/>
    </source>
</evidence>
<evidence type="ECO:0000256" key="11">
    <source>
        <dbReference type="ARBA" id="ARBA00042436"/>
    </source>
</evidence>
<gene>
    <name evidence="15" type="primary">GGTA1</name>
    <name evidence="15" type="ORF">THAPSDRAFT_268577</name>
</gene>
<dbReference type="KEGG" id="tps:THAPSDRAFT_268577"/>
<dbReference type="GO" id="GO:0004660">
    <property type="term" value="F:protein farnesyltransferase activity"/>
    <property type="evidence" value="ECO:0007669"/>
    <property type="project" value="UniProtKB-EC"/>
</dbReference>
<evidence type="ECO:0000256" key="7">
    <source>
        <dbReference type="ARBA" id="ARBA00022737"/>
    </source>
</evidence>
<dbReference type="FunFam" id="1.25.40.120:FF:000026">
    <property type="entry name" value="FarNesylTransferase, Alpha subunit"/>
    <property type="match status" value="1"/>
</dbReference>
<evidence type="ECO:0000256" key="13">
    <source>
        <dbReference type="ARBA" id="ARBA00043219"/>
    </source>
</evidence>
<dbReference type="Gene3D" id="1.25.40.120">
    <property type="entry name" value="Protein prenylyltransferase"/>
    <property type="match status" value="1"/>
</dbReference>
<dbReference type="SUPFAM" id="SSF48439">
    <property type="entry name" value="Protein prenylyltransferase"/>
    <property type="match status" value="1"/>
</dbReference>
<dbReference type="RefSeq" id="XP_002289099.1">
    <property type="nucleotide sequence ID" value="XM_002289063.1"/>
</dbReference>
<dbReference type="PANTHER" id="PTHR11129:SF1">
    <property type="entry name" value="PROTEIN FARNESYLTRANSFERASE_GERANYLGERANYLTRANSFERASE TYPE-1 SUBUNIT ALPHA"/>
    <property type="match status" value="1"/>
</dbReference>
<dbReference type="GO" id="GO:0005965">
    <property type="term" value="C:protein farnesyltransferase complex"/>
    <property type="evidence" value="ECO:0000318"/>
    <property type="project" value="GO_Central"/>
</dbReference>
<protein>
    <recommendedName>
        <fullName evidence="9">Protein farnesyltransferase/geranylgeranyltransferase type-1 subunit alpha</fullName>
        <ecNumber evidence="4">2.5.1.58</ecNumber>
        <ecNumber evidence="3">2.5.1.59</ecNumber>
    </recommendedName>
    <alternativeName>
        <fullName evidence="12">CAAX farnesyltransferase subunit alpha</fullName>
    </alternativeName>
    <alternativeName>
        <fullName evidence="11">FTase-alpha</fullName>
    </alternativeName>
    <alternativeName>
        <fullName evidence="10">Ras proteins prenyltransferase subunit alpha</fullName>
    </alternativeName>
    <alternativeName>
        <fullName evidence="13">Type I protein geranyl-geranyltransferase subunit alpha</fullName>
    </alternativeName>
</protein>
<evidence type="ECO:0000256" key="12">
    <source>
        <dbReference type="ARBA" id="ARBA00043086"/>
    </source>
</evidence>
<dbReference type="EC" id="2.5.1.58" evidence="4"/>
<evidence type="ECO:0000256" key="8">
    <source>
        <dbReference type="ARBA" id="ARBA00022842"/>
    </source>
</evidence>
<evidence type="ECO:0000256" key="5">
    <source>
        <dbReference type="ARBA" id="ARBA00022602"/>
    </source>
</evidence>
<dbReference type="eggNOG" id="KOG0530">
    <property type="taxonomic scope" value="Eukaryota"/>
</dbReference>
<proteinExistence type="inferred from homology"/>
<dbReference type="HOGENOM" id="CLU_026582_1_1_1"/>
<evidence type="ECO:0000256" key="9">
    <source>
        <dbReference type="ARBA" id="ARBA00040965"/>
    </source>
</evidence>
<keyword evidence="5" id="KW-0637">Prenyltransferase</keyword>
<name>B8BWL1_THAPS</name>
<sequence length="337" mass="39123">MNDLPSLFPDITPIPQSTTPEPPVCSIAYTPEFSQAHDYLRALLAIDEQSERAFHLTTVCLKMNAANYTVWHYRRRCLAATTTPSTVDDERIEEDLQFADDLGGTNPKNYQLWYHRRALLEFRLGAAKKELDYVDKILDDDSKNYHAWSHRQWIIRTINNPQLWSSEIEYSHSKILSDPRNNSAWNQRWFATHEGQIASTNASAHYALCGAKIDPFNESPWRYLIGVLVEQWRSVHRGGSTKEEIANVTTLYREYITEVRGMKQSWDENRPSDDCPDGPCVSLMSALVDLLEVFTEEKEMLTEAQTLCGELMLEDPVRRKYWRKRQTMVAKWLETLN</sequence>
<comment type="cofactor">
    <cofactor evidence="1">
        <name>Mg(2+)</name>
        <dbReference type="ChEBI" id="CHEBI:18420"/>
    </cofactor>
</comment>
<evidence type="ECO:0000256" key="10">
    <source>
        <dbReference type="ARBA" id="ARBA00041392"/>
    </source>
</evidence>
<dbReference type="GeneID" id="7452759"/>
<dbReference type="AlphaFoldDB" id="B8BWL1"/>
<keyword evidence="7" id="KW-0677">Repeat</keyword>
<dbReference type="EC" id="2.5.1.59" evidence="3"/>
<dbReference type="InterPro" id="IPR002088">
    <property type="entry name" value="Prenyl_trans_a"/>
</dbReference>
<evidence type="ECO:0000256" key="6">
    <source>
        <dbReference type="ARBA" id="ARBA00022679"/>
    </source>
</evidence>
<accession>B8BWL1</accession>
<dbReference type="GO" id="GO:0005737">
    <property type="term" value="C:cytoplasm"/>
    <property type="evidence" value="ECO:0000318"/>
    <property type="project" value="GO_Central"/>
</dbReference>
<organism evidence="15 16">
    <name type="scientific">Thalassiosira pseudonana</name>
    <name type="common">Marine diatom</name>
    <name type="synonym">Cyclotella nana</name>
    <dbReference type="NCBI Taxonomy" id="35128"/>
    <lineage>
        <taxon>Eukaryota</taxon>
        <taxon>Sar</taxon>
        <taxon>Stramenopiles</taxon>
        <taxon>Ochrophyta</taxon>
        <taxon>Bacillariophyta</taxon>
        <taxon>Coscinodiscophyceae</taxon>
        <taxon>Thalassiosirophycidae</taxon>
        <taxon>Thalassiosirales</taxon>
        <taxon>Thalassiosiraceae</taxon>
        <taxon>Thalassiosira</taxon>
    </lineage>
</organism>